<dbReference type="RefSeq" id="WP_386128423.1">
    <property type="nucleotide sequence ID" value="NZ_JBHTJL010000009.1"/>
</dbReference>
<dbReference type="InterPro" id="IPR013320">
    <property type="entry name" value="ConA-like_dom_sf"/>
</dbReference>
<organism evidence="6 7">
    <name type="scientific">Winogradskyella litorisediminis</name>
    <dbReference type="NCBI Taxonomy" id="1156618"/>
    <lineage>
        <taxon>Bacteria</taxon>
        <taxon>Pseudomonadati</taxon>
        <taxon>Bacteroidota</taxon>
        <taxon>Flavobacteriia</taxon>
        <taxon>Flavobacteriales</taxon>
        <taxon>Flavobacteriaceae</taxon>
        <taxon>Winogradskyella</taxon>
    </lineage>
</organism>
<feature type="region of interest" description="Disordered" evidence="2">
    <location>
        <begin position="104"/>
        <end position="124"/>
    </location>
</feature>
<evidence type="ECO:0000259" key="4">
    <source>
        <dbReference type="PROSITE" id="PS50060"/>
    </source>
</evidence>
<keyword evidence="3" id="KW-1133">Transmembrane helix</keyword>
<feature type="domain" description="MAM" evidence="4">
    <location>
        <begin position="1689"/>
        <end position="1853"/>
    </location>
</feature>
<dbReference type="Gene3D" id="2.60.120.200">
    <property type="match status" value="2"/>
</dbReference>
<dbReference type="InterPro" id="IPR026444">
    <property type="entry name" value="Secre_tail"/>
</dbReference>
<sequence length="1955" mass="205065">MTKNLRFLIGGITVMLLAIGTFTYVSKTQEINLTLEEQRAAHAKIVANSPFKETLTWDKKKRKQAGLPPNRYFEQMWELSINPATGKLDNDELNVIRESLRAERQAQRNPGEVGNAWEERGPNDIGGRTRVIMFDPNDSSNNTVYAGGVSGGLWKNTNITNTNSLWTRVQNVPGNLAVTSITVDPNNSNRWFVGTGEQYTAGDVVGNGVYVTTDGGNSWNALNIPAAGSATFDFSATNLFLSGFFYVNDVLAWNNNGNTELFVGVGAQIYGDASSPNNYLGLQTAGLYHSTDAGATWNRIESANMEANTSGANTYYVIPNDLEVGADNKLWMGSISNAFGSGGGRVYSSSNGTTWTEAGASPLADSNRVELEPSASNPNKLYALTQGAGAAPVHIYSTTNGFGSISSTSLPNDADTGIPANDFCRGQAFYDLVIEADPNNDNIVYVGGIDLFKSTNSGSSWSQLSHWYGGFGQPNNVHADQHSIAFGNNSSSRMLFGNDGGVYYSGNAGSTITKRVNGYNVTQYVKAGIGPDGQGSSNVIFTAGAQDNGSQGFRGSNTSPGINGSEELSDGDGFYTFVDKDGQYLIATYVFNQIYRFNLPWNGLGRRQGGATTLSSDQSSGDFVNQMGYDSDANRLLTNASSGSTFRIKSINVASNSSGFLSNSALNSKPTAFGVSPFANNTWHVGLANGGLLRLTNVTNSSATFTTISTPFVGAVSSVRYGETANDIFVTIHNYGVTSVWATSNGGSSWQNKEGDLPNIPVRDMLQNPLNRNEAILATQLGIWSTSNFNDANPSWSQAYNGMSDVSVTSLDYWAVNGDDNNNQIIASTYGRGVFTGKFTSTTVADTEAPSAPTSLTASNTTQSTTDLSWAASTDNVGVSGYDVLRDGAVIASVSGNTTNYQAISLSPNTSYAFTVRANDAAGNQSGLSNVVNVTTDAPDTTAPSVPTSLSASGVTATSANLSWTASTDNVGVASYDVLRDGVVVGNSTSTTFVATGLTAETQYSFSVVAKDAAGNTSGASNVVTITTDAVPITYCASQSSNVNDEYISRVQLNTINNTSGAQFYSDFTSISTTLTKGSQYTVTITPTWTGTLYNEGYSVWIDYNRDGDFTDAGEQVFTAAPSQTTPVTGNFTVPASASEVSTRMRVTMSYNANVDSCASFTYGEVEDYTIVIEGQGPDTEAPVVTLNGASTIDLNVGEAYNELGATATDNVDGNLTSSIVTSGTVNTNVAGTYTVTYTATDAAGNSGSATRTVNVIADTTAPVITLNGSANITLELQQTYNEQGATATDNVDGNLTSSIVISGTVNTNVAGTYTVTYSVSDAAGNSASTSRTVTVNPDTTAPVISLNGAATINLNVGDTYNELGATATDNIDGNLTSSIVTSGTVNTNTAGTYTVTYSVSDAAGNSASISRSVVVSADTIAPIITLNGSATVNLTVGDAYSDAGATASDNIDGNLTASIVVSGSVNTNVAGTYTLTYNVSDAAGNAATPVSRTVNVNEAANGCSGGISTFPYAEGFEGGIGAWTQSNADDINWTVDANGTPSNNTGPSSAVQGSNYIYVEASGNGTGFPNKRAIITSPCFDLSSVTEANFSFKYHMFGSTDGGSVDLEVTNDEGTTWRSLWNQTGNQGNQWLAVNIDLASYLGSGIQLRFNRITGGTWQSDVAIDDISLTEGVPTTPSCSGGVSSFPYTQGFEGSIGDWSQSSTDDLNWTVDANGTPSNGTGPSSAIQGNSYIFVEASGNGTGYPNKRAIITSPCYDLSAQSGATFTFNYHMNGAADMGSIALEASNDNGASWTTLWSETGDKANAWLSQSVDLSAYTGNSVQLRFNRVTGSTWQADIALDNINLSAGPTTKAEEVLVDLNDDIQTIENSVRFYPNPASSTVNVGLGLDMQNGPVDMTLQIFDLTGKMVNRVQWSVSDTTSEKQINISNLNSGIYMLSIEGSNGFRKTQKLMKK</sequence>
<dbReference type="InterPro" id="IPR051560">
    <property type="entry name" value="MAM_domain-containing"/>
</dbReference>
<dbReference type="Pfam" id="PF16403">
    <property type="entry name" value="Bact_surface_Ig-like"/>
    <property type="match status" value="4"/>
</dbReference>
<evidence type="ECO:0000256" key="2">
    <source>
        <dbReference type="SAM" id="MobiDB-lite"/>
    </source>
</evidence>
<evidence type="ECO:0000313" key="6">
    <source>
        <dbReference type="EMBL" id="MFD1062503.1"/>
    </source>
</evidence>
<dbReference type="Pfam" id="PF18962">
    <property type="entry name" value="Por_Secre_tail"/>
    <property type="match status" value="1"/>
</dbReference>
<dbReference type="SMART" id="SM00060">
    <property type="entry name" value="FN3"/>
    <property type="match status" value="2"/>
</dbReference>
<evidence type="ECO:0000259" key="5">
    <source>
        <dbReference type="PROSITE" id="PS50853"/>
    </source>
</evidence>
<dbReference type="Pfam" id="PF00041">
    <property type="entry name" value="fn3"/>
    <property type="match status" value="2"/>
</dbReference>
<dbReference type="NCBIfam" id="TIGR04183">
    <property type="entry name" value="Por_Secre_tail"/>
    <property type="match status" value="1"/>
</dbReference>
<dbReference type="SUPFAM" id="SSF50939">
    <property type="entry name" value="Sialidases"/>
    <property type="match status" value="1"/>
</dbReference>
<reference evidence="7" key="1">
    <citation type="journal article" date="2019" name="Int. J. Syst. Evol. Microbiol.">
        <title>The Global Catalogue of Microorganisms (GCM) 10K type strain sequencing project: providing services to taxonomists for standard genome sequencing and annotation.</title>
        <authorList>
            <consortium name="The Broad Institute Genomics Platform"/>
            <consortium name="The Broad Institute Genome Sequencing Center for Infectious Disease"/>
            <person name="Wu L."/>
            <person name="Ma J."/>
        </authorList>
    </citation>
    <scope>NUCLEOTIDE SEQUENCE [LARGE SCALE GENOMIC DNA]</scope>
    <source>
        <strain evidence="7">CCUG 62215</strain>
    </source>
</reference>
<protein>
    <submittedName>
        <fullName evidence="6">Immunoglobulin-like domain-containing protein</fullName>
    </submittedName>
</protein>
<dbReference type="InterPro" id="IPR003961">
    <property type="entry name" value="FN3_dom"/>
</dbReference>
<dbReference type="InterPro" id="IPR032179">
    <property type="entry name" value="Cry22Aa_Ig-like"/>
</dbReference>
<feature type="domain" description="Fibronectin type-III" evidence="5">
    <location>
        <begin position="946"/>
        <end position="1031"/>
    </location>
</feature>
<feature type="transmembrane region" description="Helical" evidence="3">
    <location>
        <begin position="7"/>
        <end position="25"/>
    </location>
</feature>
<evidence type="ECO:0000313" key="7">
    <source>
        <dbReference type="Proteomes" id="UP001597013"/>
    </source>
</evidence>
<keyword evidence="3" id="KW-0812">Transmembrane</keyword>
<dbReference type="SUPFAM" id="SSF49899">
    <property type="entry name" value="Concanavalin A-like lectins/glucanases"/>
    <property type="match status" value="2"/>
</dbReference>
<accession>A0ABW3N570</accession>
<evidence type="ECO:0000256" key="3">
    <source>
        <dbReference type="SAM" id="Phobius"/>
    </source>
</evidence>
<dbReference type="CDD" id="cd06263">
    <property type="entry name" value="MAM"/>
    <property type="match status" value="2"/>
</dbReference>
<name>A0ABW3N570_9FLAO</name>
<feature type="domain" description="MAM" evidence="4">
    <location>
        <begin position="1513"/>
        <end position="1682"/>
    </location>
</feature>
<dbReference type="InterPro" id="IPR045474">
    <property type="entry name" value="GEVED"/>
</dbReference>
<dbReference type="Proteomes" id="UP001597013">
    <property type="component" value="Unassembled WGS sequence"/>
</dbReference>
<keyword evidence="7" id="KW-1185">Reference proteome</keyword>
<keyword evidence="3" id="KW-0472">Membrane</keyword>
<dbReference type="InterPro" id="IPR015943">
    <property type="entry name" value="WD40/YVTN_repeat-like_dom_sf"/>
</dbReference>
<keyword evidence="1" id="KW-0732">Signal</keyword>
<dbReference type="PANTHER" id="PTHR23282:SF101">
    <property type="entry name" value="MAM DOMAIN-CONTAINING PROTEIN"/>
    <property type="match status" value="1"/>
</dbReference>
<dbReference type="PANTHER" id="PTHR23282">
    <property type="entry name" value="APICAL ENDOSOMAL GLYCOPROTEIN PRECURSOR"/>
    <property type="match status" value="1"/>
</dbReference>
<dbReference type="EMBL" id="JBHTJL010000009">
    <property type="protein sequence ID" value="MFD1062503.1"/>
    <property type="molecule type" value="Genomic_DNA"/>
</dbReference>
<dbReference type="PROSITE" id="PS50060">
    <property type="entry name" value="MAM_2"/>
    <property type="match status" value="2"/>
</dbReference>
<dbReference type="InterPro" id="IPR000998">
    <property type="entry name" value="MAM_dom"/>
</dbReference>
<dbReference type="InterPro" id="IPR013783">
    <property type="entry name" value="Ig-like_fold"/>
</dbReference>
<feature type="domain" description="Fibronectin type-III" evidence="5">
    <location>
        <begin position="852"/>
        <end position="939"/>
    </location>
</feature>
<comment type="caution">
    <text evidence="6">The sequence shown here is derived from an EMBL/GenBank/DDBJ whole genome shotgun (WGS) entry which is preliminary data.</text>
</comment>
<dbReference type="PROSITE" id="PS50853">
    <property type="entry name" value="FN3"/>
    <property type="match status" value="2"/>
</dbReference>
<dbReference type="Gene3D" id="2.130.10.10">
    <property type="entry name" value="YVTN repeat-like/Quinoprotein amine dehydrogenase"/>
    <property type="match status" value="3"/>
</dbReference>
<dbReference type="CDD" id="cd00063">
    <property type="entry name" value="FN3"/>
    <property type="match status" value="2"/>
</dbReference>
<gene>
    <name evidence="6" type="ORF">ACFQ1Q_04535</name>
</gene>
<dbReference type="Pfam" id="PF20009">
    <property type="entry name" value="GEVED"/>
    <property type="match status" value="1"/>
</dbReference>
<dbReference type="InterPro" id="IPR036116">
    <property type="entry name" value="FN3_sf"/>
</dbReference>
<dbReference type="SUPFAM" id="SSF110296">
    <property type="entry name" value="Oligoxyloglucan reducing end-specific cellobiohydrolase"/>
    <property type="match status" value="1"/>
</dbReference>
<dbReference type="SUPFAM" id="SSF49265">
    <property type="entry name" value="Fibronectin type III"/>
    <property type="match status" value="1"/>
</dbReference>
<evidence type="ECO:0000256" key="1">
    <source>
        <dbReference type="ARBA" id="ARBA00022729"/>
    </source>
</evidence>
<dbReference type="InterPro" id="IPR036278">
    <property type="entry name" value="Sialidase_sf"/>
</dbReference>
<dbReference type="SMART" id="SM00137">
    <property type="entry name" value="MAM"/>
    <property type="match status" value="2"/>
</dbReference>
<proteinExistence type="predicted"/>
<dbReference type="Pfam" id="PF00629">
    <property type="entry name" value="MAM"/>
    <property type="match status" value="2"/>
</dbReference>
<dbReference type="Gene3D" id="2.60.40.10">
    <property type="entry name" value="Immunoglobulins"/>
    <property type="match status" value="6"/>
</dbReference>